<dbReference type="FunFam" id="3.30.70.270:FF:000003">
    <property type="entry name" value="Transposon Ty3-G Gag-Pol polyprotein"/>
    <property type="match status" value="1"/>
</dbReference>
<dbReference type="GO" id="GO:0003964">
    <property type="term" value="F:RNA-directed DNA polymerase activity"/>
    <property type="evidence" value="ECO:0007669"/>
    <property type="project" value="UniProtKB-KW"/>
</dbReference>
<keyword evidence="6" id="KW-0695">RNA-directed DNA polymerase</keyword>
<evidence type="ECO:0000313" key="10">
    <source>
        <dbReference type="Proteomes" id="UP000087766"/>
    </source>
</evidence>
<dbReference type="InterPro" id="IPR000477">
    <property type="entry name" value="RT_dom"/>
</dbReference>
<dbReference type="GeneID" id="106757910"/>
<feature type="domain" description="CCHC-type" evidence="9">
    <location>
        <begin position="182"/>
        <end position="197"/>
    </location>
</feature>
<dbReference type="InterPro" id="IPR036875">
    <property type="entry name" value="Znf_CCHC_sf"/>
</dbReference>
<keyword evidence="5" id="KW-0378">Hydrolase</keyword>
<dbReference type="InterPro" id="IPR043502">
    <property type="entry name" value="DNA/RNA_pol_sf"/>
</dbReference>
<dbReference type="GO" id="GO:0016787">
    <property type="term" value="F:hydrolase activity"/>
    <property type="evidence" value="ECO:0007669"/>
    <property type="project" value="UniProtKB-KW"/>
</dbReference>
<reference evidence="11" key="2">
    <citation type="submission" date="2025-08" db="UniProtKB">
        <authorList>
            <consortium name="RefSeq"/>
        </authorList>
    </citation>
    <scope>IDENTIFICATION</scope>
    <source>
        <tissue evidence="11">Leaf</tissue>
    </source>
</reference>
<accession>A0A1S3TR60</accession>
<dbReference type="Gene3D" id="3.30.70.270">
    <property type="match status" value="2"/>
</dbReference>
<dbReference type="Gene3D" id="3.10.20.370">
    <property type="match status" value="1"/>
</dbReference>
<organism evidence="10 11">
    <name type="scientific">Vigna radiata var. radiata</name>
    <name type="common">Mung bean</name>
    <name type="synonym">Phaseolus aureus</name>
    <dbReference type="NCBI Taxonomy" id="3916"/>
    <lineage>
        <taxon>Eukaryota</taxon>
        <taxon>Viridiplantae</taxon>
        <taxon>Streptophyta</taxon>
        <taxon>Embryophyta</taxon>
        <taxon>Tracheophyta</taxon>
        <taxon>Spermatophyta</taxon>
        <taxon>Magnoliopsida</taxon>
        <taxon>eudicotyledons</taxon>
        <taxon>Gunneridae</taxon>
        <taxon>Pentapetalae</taxon>
        <taxon>rosids</taxon>
        <taxon>fabids</taxon>
        <taxon>Fabales</taxon>
        <taxon>Fabaceae</taxon>
        <taxon>Papilionoideae</taxon>
        <taxon>50 kb inversion clade</taxon>
        <taxon>NPAAA clade</taxon>
        <taxon>indigoferoid/millettioid clade</taxon>
        <taxon>Phaseoleae</taxon>
        <taxon>Vigna</taxon>
    </lineage>
</organism>
<dbReference type="GO" id="GO:0004519">
    <property type="term" value="F:endonuclease activity"/>
    <property type="evidence" value="ECO:0007669"/>
    <property type="project" value="UniProtKB-KW"/>
</dbReference>
<dbReference type="InterPro" id="IPR043128">
    <property type="entry name" value="Rev_trsase/Diguanyl_cyclase"/>
</dbReference>
<dbReference type="PROSITE" id="PS50158">
    <property type="entry name" value="ZF_CCHC"/>
    <property type="match status" value="1"/>
</dbReference>
<reference evidence="10" key="1">
    <citation type="journal article" date="2014" name="Nat. Commun.">
        <title>Genome sequence of mungbean and insights into evolution within Vigna species.</title>
        <authorList>
            <person name="Kang Y.J."/>
            <person name="Kim S.K."/>
            <person name="Kim M.Y."/>
            <person name="Lestari P."/>
            <person name="Kim K.H."/>
            <person name="Ha B.K."/>
            <person name="Jun T.H."/>
            <person name="Hwang W.J."/>
            <person name="Lee T."/>
            <person name="Lee J."/>
            <person name="Shim S."/>
            <person name="Yoon M.Y."/>
            <person name="Jang Y.E."/>
            <person name="Han K.S."/>
            <person name="Taeprayoon P."/>
            <person name="Yoon N."/>
            <person name="Somta P."/>
            <person name="Tanya P."/>
            <person name="Kim K.S."/>
            <person name="Gwag J.G."/>
            <person name="Moon J.K."/>
            <person name="Lee Y.H."/>
            <person name="Park B.S."/>
            <person name="Bombarely A."/>
            <person name="Doyle J.J."/>
            <person name="Jackson S.A."/>
            <person name="Schafleitner R."/>
            <person name="Srinives P."/>
            <person name="Varshney R.K."/>
            <person name="Lee S.H."/>
        </authorList>
    </citation>
    <scope>NUCLEOTIDE SEQUENCE [LARGE SCALE GENOMIC DNA]</scope>
    <source>
        <strain evidence="10">cv. VC1973A</strain>
    </source>
</reference>
<dbReference type="Gene3D" id="3.10.10.10">
    <property type="entry name" value="HIV Type 1 Reverse Transcriptase, subunit A, domain 1"/>
    <property type="match status" value="1"/>
</dbReference>
<dbReference type="PANTHER" id="PTHR35046:SF9">
    <property type="entry name" value="RNA-DIRECTED DNA POLYMERASE"/>
    <property type="match status" value="1"/>
</dbReference>
<dbReference type="InterPro" id="IPR001878">
    <property type="entry name" value="Znf_CCHC"/>
</dbReference>
<keyword evidence="4" id="KW-0255">Endonuclease</keyword>
<dbReference type="SMART" id="SM00343">
    <property type="entry name" value="ZnF_C2HC"/>
    <property type="match status" value="1"/>
</dbReference>
<dbReference type="Pfam" id="PF03732">
    <property type="entry name" value="Retrotrans_gag"/>
    <property type="match status" value="1"/>
</dbReference>
<keyword evidence="3" id="KW-0540">Nuclease</keyword>
<dbReference type="GO" id="GO:0008270">
    <property type="term" value="F:zinc ion binding"/>
    <property type="evidence" value="ECO:0007669"/>
    <property type="project" value="UniProtKB-KW"/>
</dbReference>
<evidence type="ECO:0000259" key="9">
    <source>
        <dbReference type="PROSITE" id="PS50158"/>
    </source>
</evidence>
<keyword evidence="10" id="KW-1185">Reference proteome</keyword>
<dbReference type="Proteomes" id="UP000087766">
    <property type="component" value="Chromosome 1"/>
</dbReference>
<evidence type="ECO:0000313" key="11">
    <source>
        <dbReference type="RefSeq" id="XP_014496254.1"/>
    </source>
</evidence>
<dbReference type="CDD" id="cd01647">
    <property type="entry name" value="RT_LTR"/>
    <property type="match status" value="1"/>
</dbReference>
<dbReference type="FunFam" id="3.30.70.270:FF:000020">
    <property type="entry name" value="Transposon Tf2-6 polyprotein-like Protein"/>
    <property type="match status" value="1"/>
</dbReference>
<dbReference type="Pfam" id="PF17917">
    <property type="entry name" value="RT_RNaseH"/>
    <property type="match status" value="1"/>
</dbReference>
<dbReference type="CDD" id="cd09274">
    <property type="entry name" value="RNase_HI_RT_Ty3"/>
    <property type="match status" value="1"/>
</dbReference>
<dbReference type="STRING" id="3916.A0A1S3TR60"/>
<feature type="compositionally biased region" description="Basic and acidic residues" evidence="8">
    <location>
        <begin position="121"/>
        <end position="180"/>
    </location>
</feature>
<keyword evidence="2" id="KW-0548">Nucleotidyltransferase</keyword>
<gene>
    <name evidence="11" type="primary">LOC106757910</name>
</gene>
<evidence type="ECO:0000256" key="6">
    <source>
        <dbReference type="ARBA" id="ARBA00022918"/>
    </source>
</evidence>
<name>A0A1S3TR60_VIGRR</name>
<evidence type="ECO:0000256" key="4">
    <source>
        <dbReference type="ARBA" id="ARBA00022759"/>
    </source>
</evidence>
<evidence type="ECO:0000256" key="8">
    <source>
        <dbReference type="SAM" id="MobiDB-lite"/>
    </source>
</evidence>
<evidence type="ECO:0000256" key="5">
    <source>
        <dbReference type="ARBA" id="ARBA00022801"/>
    </source>
</evidence>
<evidence type="ECO:0000256" key="2">
    <source>
        <dbReference type="ARBA" id="ARBA00022695"/>
    </source>
</evidence>
<evidence type="ECO:0000256" key="1">
    <source>
        <dbReference type="ARBA" id="ARBA00022679"/>
    </source>
</evidence>
<dbReference type="InterPro" id="IPR041373">
    <property type="entry name" value="RT_RNaseH"/>
</dbReference>
<dbReference type="GO" id="GO:0003676">
    <property type="term" value="F:nucleic acid binding"/>
    <property type="evidence" value="ECO:0007669"/>
    <property type="project" value="InterPro"/>
</dbReference>
<dbReference type="OrthoDB" id="1420748at2759"/>
<keyword evidence="7" id="KW-0862">Zinc</keyword>
<dbReference type="SUPFAM" id="SSF56672">
    <property type="entry name" value="DNA/RNA polymerases"/>
    <property type="match status" value="1"/>
</dbReference>
<keyword evidence="1" id="KW-0808">Transferase</keyword>
<dbReference type="SUPFAM" id="SSF57756">
    <property type="entry name" value="Retrovirus zinc finger-like domains"/>
    <property type="match status" value="1"/>
</dbReference>
<dbReference type="AlphaFoldDB" id="A0A1S3TR60"/>
<keyword evidence="7" id="KW-0863">Zinc-finger</keyword>
<dbReference type="KEGG" id="vra:106757910"/>
<dbReference type="CDD" id="cd00303">
    <property type="entry name" value="retropepsin_like"/>
    <property type="match status" value="1"/>
</dbReference>
<dbReference type="Pfam" id="PF00078">
    <property type="entry name" value="RVT_1"/>
    <property type="match status" value="1"/>
</dbReference>
<keyword evidence="7" id="KW-0479">Metal-binding</keyword>
<sequence length="872" mass="101168">MNGDCTIQYWNELKAALHRRHVPAYYAREVMDKLHRLQQRNMSVEEYRQKLELLMLRVGIKEEERFTIVRFQSGLNYDIRDKVELLPYLDLNDFVQLCVRVEEQNRRKASTKRNYPTTSTYRRDPKREGSFQRYEETKEQDRERPQEKLKGKDREFKREKEGFKEKKHLRETPRDTKGRETRCFKCGDKGHYSTECRFKKSTYILEHESNSEVSSSCASELSSSEEEHEAPPCDGDLLMVRRLLEAKHVDSRMVEKLGLTPTPHLNPYKLQWVKEDEGIVVKEQVSVPISIGKYEDHIICDMVPMEAGHILLGRPWQFDKQALHDGVTNKITIQHKGKKIILSPPTPSQVREDQIILKKKLDGEKKLHNNKVSKEKKLSLVESALTNEVVPTKTSKNILLGQPHFLLYCKEALLSINHQLDSHPKGLQKLLKEFDDLFSKEVLSGLPPLRGIEHQIDLIPRASLPNRPAYRTNPIETKEMEKQVHDLLEKGWIQKSLSPCAVPVLLVPKKDGYWRMSMPFGLTNAPSTFMRLMNHVLQEYIGSFVVVYFDDILIYSKGLKEHLHHVRKVLILLRQHHLFANFDKCTFCQEMVIFLGFKVGKEGVHVDPSKIKAIQEWPILTTVGEVRSFLGLAGFYRRFVENFSIIAASLNELLKKDVPFKWEEKQSLSFETLKHKLIHAPILHLPDFSKAFQIECDASRVGIGAVLIQEGHPIAYFSEKLRGPTLNYPTYDKELYALIRALKTWEHYLVSREFIINTDHESLKYIKGQEKLNKRHAKWIKYLEQFSYVIKHKKGSINVVADALSRRHALLVTLGSQILGFDDIKQLYETDPSFASTYASCLKKPFEGFYISEGVQLHNFSLASNLPSTIEL</sequence>
<dbReference type="RefSeq" id="XP_014496254.1">
    <property type="nucleotide sequence ID" value="XM_014640768.1"/>
</dbReference>
<evidence type="ECO:0000256" key="7">
    <source>
        <dbReference type="PROSITE-ProRule" id="PRU00047"/>
    </source>
</evidence>
<protein>
    <submittedName>
        <fullName evidence="11">Uncharacterized protein LOC106757910</fullName>
    </submittedName>
</protein>
<feature type="region of interest" description="Disordered" evidence="8">
    <location>
        <begin position="106"/>
        <end position="180"/>
    </location>
</feature>
<evidence type="ECO:0000256" key="3">
    <source>
        <dbReference type="ARBA" id="ARBA00022722"/>
    </source>
</evidence>
<dbReference type="PANTHER" id="PTHR35046">
    <property type="entry name" value="ZINC KNUCKLE (CCHC-TYPE) FAMILY PROTEIN"/>
    <property type="match status" value="1"/>
</dbReference>
<proteinExistence type="predicted"/>
<dbReference type="InterPro" id="IPR005162">
    <property type="entry name" value="Retrotrans_gag_dom"/>
</dbReference>